<protein>
    <submittedName>
        <fullName evidence="1">Uncharacterized protein</fullName>
    </submittedName>
</protein>
<sequence>MPENVLSVRIAAGDSDDEVLRSFARWLEEEPEIRRHAVTTWSAAVPGAGEMGGALEVVKLVLDSGFQLANLALAYTAWRSTRSDTPAVTVSRGDLRITLNSSDPEVVARMLRELEEARPEQ</sequence>
<accession>A0ABW6N0K0</accession>
<keyword evidence="2" id="KW-1185">Reference proteome</keyword>
<name>A0ABW6N0K0_9ACTN</name>
<reference evidence="1 2" key="1">
    <citation type="submission" date="2024-10" db="EMBL/GenBank/DDBJ databases">
        <title>The Natural Products Discovery Center: Release of the First 8490 Sequenced Strains for Exploring Actinobacteria Biosynthetic Diversity.</title>
        <authorList>
            <person name="Kalkreuter E."/>
            <person name="Kautsar S.A."/>
            <person name="Yang D."/>
            <person name="Bader C.D."/>
            <person name="Teijaro C.N."/>
            <person name="Fluegel L."/>
            <person name="Davis C.M."/>
            <person name="Simpson J.R."/>
            <person name="Lauterbach L."/>
            <person name="Steele A.D."/>
            <person name="Gui C."/>
            <person name="Meng S."/>
            <person name="Li G."/>
            <person name="Viehrig K."/>
            <person name="Ye F."/>
            <person name="Su P."/>
            <person name="Kiefer A.F."/>
            <person name="Nichols A."/>
            <person name="Cepeda A.J."/>
            <person name="Yan W."/>
            <person name="Fan B."/>
            <person name="Jiang Y."/>
            <person name="Adhikari A."/>
            <person name="Zheng C.-J."/>
            <person name="Schuster L."/>
            <person name="Cowan T.M."/>
            <person name="Smanski M.J."/>
            <person name="Chevrette M.G."/>
            <person name="De Carvalho L.P.S."/>
            <person name="Shen B."/>
        </authorList>
    </citation>
    <scope>NUCLEOTIDE SEQUENCE [LARGE SCALE GENOMIC DNA]</scope>
    <source>
        <strain evidence="1 2">NPDC005497</strain>
    </source>
</reference>
<dbReference type="RefSeq" id="WP_362049810.1">
    <property type="nucleotide sequence ID" value="NZ_JBEXVS010000016.1"/>
</dbReference>
<dbReference type="EMBL" id="JBIAJP010000007">
    <property type="protein sequence ID" value="MFF0006796.1"/>
    <property type="molecule type" value="Genomic_DNA"/>
</dbReference>
<dbReference type="InterPro" id="IPR045428">
    <property type="entry name" value="EACC1"/>
</dbReference>
<evidence type="ECO:0000313" key="1">
    <source>
        <dbReference type="EMBL" id="MFF0006796.1"/>
    </source>
</evidence>
<evidence type="ECO:0000313" key="2">
    <source>
        <dbReference type="Proteomes" id="UP001601422"/>
    </source>
</evidence>
<gene>
    <name evidence="1" type="ORF">ACFYQT_25555</name>
</gene>
<comment type="caution">
    <text evidence="1">The sequence shown here is derived from an EMBL/GenBank/DDBJ whole genome shotgun (WGS) entry which is preliminary data.</text>
</comment>
<proteinExistence type="predicted"/>
<dbReference type="Pfam" id="PF19953">
    <property type="entry name" value="EACC1"/>
    <property type="match status" value="1"/>
</dbReference>
<dbReference type="Proteomes" id="UP001601422">
    <property type="component" value="Unassembled WGS sequence"/>
</dbReference>
<organism evidence="1 2">
    <name type="scientific">Streptomyces tibetensis</name>
    <dbReference type="NCBI Taxonomy" id="2382123"/>
    <lineage>
        <taxon>Bacteria</taxon>
        <taxon>Bacillati</taxon>
        <taxon>Actinomycetota</taxon>
        <taxon>Actinomycetes</taxon>
        <taxon>Kitasatosporales</taxon>
        <taxon>Streptomycetaceae</taxon>
        <taxon>Streptomyces</taxon>
    </lineage>
</organism>